<keyword evidence="3" id="KW-0547">Nucleotide-binding</keyword>
<evidence type="ECO:0000256" key="2">
    <source>
        <dbReference type="ARBA" id="ARBA00022692"/>
    </source>
</evidence>
<feature type="transmembrane region" description="Helical" evidence="8">
    <location>
        <begin position="169"/>
        <end position="188"/>
    </location>
</feature>
<dbReference type="SMART" id="SM00044">
    <property type="entry name" value="CYCc"/>
    <property type="match status" value="1"/>
</dbReference>
<reference evidence="10 11" key="1">
    <citation type="submission" date="2016-10" db="EMBL/GenBank/DDBJ databases">
        <authorList>
            <person name="de Groot N.N."/>
        </authorList>
    </citation>
    <scope>NUCLEOTIDE SEQUENCE [LARGE SCALE GENOMIC DNA]</scope>
    <source>
        <strain evidence="10 11">DSM 5885</strain>
    </source>
</reference>
<keyword evidence="11" id="KW-1185">Reference proteome</keyword>
<evidence type="ECO:0000256" key="6">
    <source>
        <dbReference type="ARBA" id="ARBA00023239"/>
    </source>
</evidence>
<feature type="transmembrane region" description="Helical" evidence="8">
    <location>
        <begin position="86"/>
        <end position="103"/>
    </location>
</feature>
<dbReference type="InterPro" id="IPR001054">
    <property type="entry name" value="A/G_cyclase"/>
</dbReference>
<keyword evidence="7" id="KW-0175">Coiled coil</keyword>
<dbReference type="STRING" id="83767.SAMN05660652_02426"/>
<dbReference type="Pfam" id="PF00211">
    <property type="entry name" value="Guanylate_cyc"/>
    <property type="match status" value="1"/>
</dbReference>
<dbReference type="GO" id="GO:0004016">
    <property type="term" value="F:adenylate cyclase activity"/>
    <property type="evidence" value="ECO:0007669"/>
    <property type="project" value="UniProtKB-ARBA"/>
</dbReference>
<sequence>MNGLDWIIQHFHNAGVDASDSDELRLKKTLLVSATVMIGLAATLWLLIYQYLGPHVSVATFVIFQAFLWGNLVIYLKGRNFNRFRLMQLLLILIMPFVAQWRMGSLTASSGISLWALLAPIGAILFIGARESRAWFVAYLALILLSGTHDVLLADIAPTPRYDIPLHTTAFFFALNFTAVSMIVYLLLRQSALEKQKAQARIEATNTRLRIEQDRSEHLLLNILPAPIAARLKSSNQTIADGIPDVSVMFVDIVNFTRVAEGMRPQQVFAMLNRIFSAFDELAEKHGLEKIKTIGDAYMVAGGLNHHPADYSVAIVELAFDMQALLQSDIQASGIQLDIRIGIATGSVVAGVVGKKKFTYDLWGDTVNTASRITGECTPGAILVDAATHRRLDQYFDFEVPRPLQLKGKGTLEVYRILGPKALSAIA</sequence>
<dbReference type="AlphaFoldDB" id="A0A1G8FTZ8"/>
<dbReference type="PANTHER" id="PTHR11920:SF335">
    <property type="entry name" value="GUANYLATE CYCLASE"/>
    <property type="match status" value="1"/>
</dbReference>
<feature type="transmembrane region" description="Helical" evidence="8">
    <location>
        <begin position="136"/>
        <end position="157"/>
    </location>
</feature>
<name>A0A1G8FTZ8_9RHOO</name>
<gene>
    <name evidence="10" type="ORF">SAMN05660652_02426</name>
</gene>
<dbReference type="Gene3D" id="3.30.70.1230">
    <property type="entry name" value="Nucleotide cyclase"/>
    <property type="match status" value="1"/>
</dbReference>
<dbReference type="Proteomes" id="UP000198607">
    <property type="component" value="Unassembled WGS sequence"/>
</dbReference>
<evidence type="ECO:0000259" key="9">
    <source>
        <dbReference type="PROSITE" id="PS50125"/>
    </source>
</evidence>
<evidence type="ECO:0000313" key="11">
    <source>
        <dbReference type="Proteomes" id="UP000198607"/>
    </source>
</evidence>
<comment type="subcellular location">
    <subcellularLocation>
        <location evidence="1">Membrane</location>
    </subcellularLocation>
</comment>
<dbReference type="InterPro" id="IPR050401">
    <property type="entry name" value="Cyclic_nucleotide_synthase"/>
</dbReference>
<feature type="transmembrane region" description="Helical" evidence="8">
    <location>
        <begin position="30"/>
        <end position="49"/>
    </location>
</feature>
<dbReference type="InterPro" id="IPR029787">
    <property type="entry name" value="Nucleotide_cyclase"/>
</dbReference>
<feature type="transmembrane region" description="Helical" evidence="8">
    <location>
        <begin position="109"/>
        <end position="129"/>
    </location>
</feature>
<keyword evidence="5 8" id="KW-0472">Membrane</keyword>
<accession>A0A1G8FTZ8</accession>
<feature type="coiled-coil region" evidence="7">
    <location>
        <begin position="188"/>
        <end position="215"/>
    </location>
</feature>
<dbReference type="RefSeq" id="WP_091937980.1">
    <property type="nucleotide sequence ID" value="NZ_FNCY01000009.1"/>
</dbReference>
<dbReference type="PANTHER" id="PTHR11920">
    <property type="entry name" value="GUANYLYL CYCLASE"/>
    <property type="match status" value="1"/>
</dbReference>
<evidence type="ECO:0000256" key="8">
    <source>
        <dbReference type="SAM" id="Phobius"/>
    </source>
</evidence>
<evidence type="ECO:0000256" key="5">
    <source>
        <dbReference type="ARBA" id="ARBA00023136"/>
    </source>
</evidence>
<feature type="transmembrane region" description="Helical" evidence="8">
    <location>
        <begin position="55"/>
        <end position="74"/>
    </location>
</feature>
<dbReference type="SUPFAM" id="SSF55073">
    <property type="entry name" value="Nucleotide cyclase"/>
    <property type="match status" value="1"/>
</dbReference>
<dbReference type="GO" id="GO:0009190">
    <property type="term" value="P:cyclic nucleotide biosynthetic process"/>
    <property type="evidence" value="ECO:0007669"/>
    <property type="project" value="InterPro"/>
</dbReference>
<dbReference type="CDD" id="cd07302">
    <property type="entry name" value="CHD"/>
    <property type="match status" value="1"/>
</dbReference>
<keyword evidence="2 8" id="KW-0812">Transmembrane</keyword>
<protein>
    <submittedName>
        <fullName evidence="10">Adenylate cyclase, class 3</fullName>
    </submittedName>
</protein>
<evidence type="ECO:0000256" key="1">
    <source>
        <dbReference type="ARBA" id="ARBA00004370"/>
    </source>
</evidence>
<keyword evidence="6" id="KW-0456">Lyase</keyword>
<dbReference type="GO" id="GO:0000166">
    <property type="term" value="F:nucleotide binding"/>
    <property type="evidence" value="ECO:0007669"/>
    <property type="project" value="UniProtKB-KW"/>
</dbReference>
<keyword evidence="4 8" id="KW-1133">Transmembrane helix</keyword>
<proteinExistence type="predicted"/>
<organism evidence="10 11">
    <name type="scientific">Propionivibrio dicarboxylicus</name>
    <dbReference type="NCBI Taxonomy" id="83767"/>
    <lineage>
        <taxon>Bacteria</taxon>
        <taxon>Pseudomonadati</taxon>
        <taxon>Pseudomonadota</taxon>
        <taxon>Betaproteobacteria</taxon>
        <taxon>Rhodocyclales</taxon>
        <taxon>Rhodocyclaceae</taxon>
        <taxon>Propionivibrio</taxon>
    </lineage>
</organism>
<evidence type="ECO:0000313" key="10">
    <source>
        <dbReference type="EMBL" id="SDH85600.1"/>
    </source>
</evidence>
<evidence type="ECO:0000256" key="3">
    <source>
        <dbReference type="ARBA" id="ARBA00022741"/>
    </source>
</evidence>
<dbReference type="GO" id="GO:0035556">
    <property type="term" value="P:intracellular signal transduction"/>
    <property type="evidence" value="ECO:0007669"/>
    <property type="project" value="InterPro"/>
</dbReference>
<feature type="domain" description="Guanylate cyclase" evidence="9">
    <location>
        <begin position="247"/>
        <end position="374"/>
    </location>
</feature>
<evidence type="ECO:0000256" key="4">
    <source>
        <dbReference type="ARBA" id="ARBA00022989"/>
    </source>
</evidence>
<dbReference type="EMBL" id="FNCY01000009">
    <property type="protein sequence ID" value="SDH85600.1"/>
    <property type="molecule type" value="Genomic_DNA"/>
</dbReference>
<evidence type="ECO:0000256" key="7">
    <source>
        <dbReference type="SAM" id="Coils"/>
    </source>
</evidence>
<dbReference type="GO" id="GO:0016020">
    <property type="term" value="C:membrane"/>
    <property type="evidence" value="ECO:0007669"/>
    <property type="project" value="UniProtKB-SubCell"/>
</dbReference>
<dbReference type="PROSITE" id="PS50125">
    <property type="entry name" value="GUANYLATE_CYCLASE_2"/>
    <property type="match status" value="1"/>
</dbReference>
<dbReference type="OrthoDB" id="9802500at2"/>